<dbReference type="GO" id="GO:0016616">
    <property type="term" value="F:oxidoreductase activity, acting on the CH-OH group of donors, NAD or NADP as acceptor"/>
    <property type="evidence" value="ECO:0007669"/>
    <property type="project" value="TreeGrafter"/>
</dbReference>
<proteinExistence type="inferred from homology"/>
<dbReference type="InterPro" id="IPR036291">
    <property type="entry name" value="NAD(P)-bd_dom_sf"/>
</dbReference>
<dbReference type="Gene3D" id="3.40.50.720">
    <property type="entry name" value="NAD(P)-binding Rossmann-like Domain"/>
    <property type="match status" value="1"/>
</dbReference>
<dbReference type="RefSeq" id="XP_040668751.1">
    <property type="nucleotide sequence ID" value="XM_040808267.1"/>
</dbReference>
<dbReference type="SUPFAM" id="SSF51735">
    <property type="entry name" value="NAD(P)-binding Rossmann-fold domains"/>
    <property type="match status" value="1"/>
</dbReference>
<protein>
    <submittedName>
        <fullName evidence="5">Uncharacterized protein</fullName>
    </submittedName>
</protein>
<accession>A0A1L9PN82</accession>
<evidence type="ECO:0000256" key="4">
    <source>
        <dbReference type="RuleBase" id="RU000363"/>
    </source>
</evidence>
<dbReference type="PANTHER" id="PTHR42760:SF37">
    <property type="entry name" value="CLAVALDEHYDE DEHYDROGENASE"/>
    <property type="match status" value="1"/>
</dbReference>
<sequence length="282" mass="31117">MDYIQCTHHTSYPAIQQYNHSGRSVLITGASRGIGCAIAISFAKAGASTIVLVARSNLDETEDNIVKAAAAAGRPIPKVLKLNFDICDETSVTAAARDIAPKLTSLDVLVNNAGYLETWRPIAESNPADWWHSWEINVKGAYLMMRTFVPLLLQGTLKTIINISSIGILYRSPGSSAYQTSKLALLQMSEIVSNEYSEQGLVIFCLHPGGAATELALRMPEALHEYLVDDPSLAGDTIAWLAQERRPWLNGRFINANWDMSELLRNRKEIEDGDKLKLRVVF</sequence>
<name>A0A1L9PN82_ASPVE</name>
<dbReference type="InterPro" id="IPR002347">
    <property type="entry name" value="SDR_fam"/>
</dbReference>
<dbReference type="PRINTS" id="PR00080">
    <property type="entry name" value="SDRFAMILY"/>
</dbReference>
<comment type="similarity">
    <text evidence="1 4">Belongs to the short-chain dehydrogenases/reductases (SDR) family.</text>
</comment>
<evidence type="ECO:0000256" key="1">
    <source>
        <dbReference type="ARBA" id="ARBA00006484"/>
    </source>
</evidence>
<reference evidence="6" key="1">
    <citation type="journal article" date="2017" name="Genome Biol.">
        <title>Comparative genomics reveals high biological diversity and specific adaptations in the industrially and medically important fungal genus Aspergillus.</title>
        <authorList>
            <person name="de Vries R.P."/>
            <person name="Riley R."/>
            <person name="Wiebenga A."/>
            <person name="Aguilar-Osorio G."/>
            <person name="Amillis S."/>
            <person name="Uchima C.A."/>
            <person name="Anderluh G."/>
            <person name="Asadollahi M."/>
            <person name="Askin M."/>
            <person name="Barry K."/>
            <person name="Battaglia E."/>
            <person name="Bayram O."/>
            <person name="Benocci T."/>
            <person name="Braus-Stromeyer S.A."/>
            <person name="Caldana C."/>
            <person name="Canovas D."/>
            <person name="Cerqueira G.C."/>
            <person name="Chen F."/>
            <person name="Chen W."/>
            <person name="Choi C."/>
            <person name="Clum A."/>
            <person name="Dos Santos R.A."/>
            <person name="Damasio A.R."/>
            <person name="Diallinas G."/>
            <person name="Emri T."/>
            <person name="Fekete E."/>
            <person name="Flipphi M."/>
            <person name="Freyberg S."/>
            <person name="Gallo A."/>
            <person name="Gournas C."/>
            <person name="Habgood R."/>
            <person name="Hainaut M."/>
            <person name="Harispe M.L."/>
            <person name="Henrissat B."/>
            <person name="Hilden K.S."/>
            <person name="Hope R."/>
            <person name="Hossain A."/>
            <person name="Karabika E."/>
            <person name="Karaffa L."/>
            <person name="Karanyi Z."/>
            <person name="Krasevec N."/>
            <person name="Kuo A."/>
            <person name="Kusch H."/>
            <person name="LaButti K."/>
            <person name="Lagendijk E.L."/>
            <person name="Lapidus A."/>
            <person name="Levasseur A."/>
            <person name="Lindquist E."/>
            <person name="Lipzen A."/>
            <person name="Logrieco A.F."/>
            <person name="MacCabe A."/>
            <person name="Maekelae M.R."/>
            <person name="Malavazi I."/>
            <person name="Melin P."/>
            <person name="Meyer V."/>
            <person name="Mielnichuk N."/>
            <person name="Miskei M."/>
            <person name="Molnar A.P."/>
            <person name="Mule G."/>
            <person name="Ngan C.Y."/>
            <person name="Orejas M."/>
            <person name="Orosz E."/>
            <person name="Ouedraogo J.P."/>
            <person name="Overkamp K.M."/>
            <person name="Park H.-S."/>
            <person name="Perrone G."/>
            <person name="Piumi F."/>
            <person name="Punt P.J."/>
            <person name="Ram A.F."/>
            <person name="Ramon A."/>
            <person name="Rauscher S."/>
            <person name="Record E."/>
            <person name="Riano-Pachon D.M."/>
            <person name="Robert V."/>
            <person name="Roehrig J."/>
            <person name="Ruller R."/>
            <person name="Salamov A."/>
            <person name="Salih N.S."/>
            <person name="Samson R.A."/>
            <person name="Sandor E."/>
            <person name="Sanguinetti M."/>
            <person name="Schuetze T."/>
            <person name="Sepcic K."/>
            <person name="Shelest E."/>
            <person name="Sherlock G."/>
            <person name="Sophianopoulou V."/>
            <person name="Squina F.M."/>
            <person name="Sun H."/>
            <person name="Susca A."/>
            <person name="Todd R.B."/>
            <person name="Tsang A."/>
            <person name="Unkles S.E."/>
            <person name="van de Wiele N."/>
            <person name="van Rossen-Uffink D."/>
            <person name="Oliveira J.V."/>
            <person name="Vesth T.C."/>
            <person name="Visser J."/>
            <person name="Yu J.-H."/>
            <person name="Zhou M."/>
            <person name="Andersen M.R."/>
            <person name="Archer D.B."/>
            <person name="Baker S.E."/>
            <person name="Benoit I."/>
            <person name="Brakhage A.A."/>
            <person name="Braus G.H."/>
            <person name="Fischer R."/>
            <person name="Frisvad J.C."/>
            <person name="Goldman G.H."/>
            <person name="Houbraken J."/>
            <person name="Oakley B."/>
            <person name="Pocsi I."/>
            <person name="Scazzocchio C."/>
            <person name="Seiboth B."/>
            <person name="vanKuyk P.A."/>
            <person name="Wortman J."/>
            <person name="Dyer P.S."/>
            <person name="Grigoriev I.V."/>
        </authorList>
    </citation>
    <scope>NUCLEOTIDE SEQUENCE [LARGE SCALE GENOMIC DNA]</scope>
    <source>
        <strain evidence="6">CBS 583.65</strain>
    </source>
</reference>
<keyword evidence="6" id="KW-1185">Reference proteome</keyword>
<evidence type="ECO:0000256" key="3">
    <source>
        <dbReference type="ARBA" id="ARBA00023002"/>
    </source>
</evidence>
<dbReference type="OrthoDB" id="1933717at2759"/>
<gene>
    <name evidence="5" type="ORF">ASPVEDRAFT_151576</name>
</gene>
<dbReference type="PANTHER" id="PTHR42760">
    <property type="entry name" value="SHORT-CHAIN DEHYDROGENASES/REDUCTASES FAMILY MEMBER"/>
    <property type="match status" value="1"/>
</dbReference>
<keyword evidence="3" id="KW-0560">Oxidoreductase</keyword>
<evidence type="ECO:0000256" key="2">
    <source>
        <dbReference type="ARBA" id="ARBA00022857"/>
    </source>
</evidence>
<evidence type="ECO:0000313" key="5">
    <source>
        <dbReference type="EMBL" id="OJJ02989.1"/>
    </source>
</evidence>
<dbReference type="Pfam" id="PF00106">
    <property type="entry name" value="adh_short"/>
    <property type="match status" value="1"/>
</dbReference>
<dbReference type="PRINTS" id="PR00081">
    <property type="entry name" value="GDHRDH"/>
</dbReference>
<keyword evidence="2" id="KW-0521">NADP</keyword>
<dbReference type="VEuPathDB" id="FungiDB:ASPVEDRAFT_151576"/>
<dbReference type="AlphaFoldDB" id="A0A1L9PN82"/>
<dbReference type="EMBL" id="KV878130">
    <property type="protein sequence ID" value="OJJ02989.1"/>
    <property type="molecule type" value="Genomic_DNA"/>
</dbReference>
<dbReference type="STRING" id="1036611.A0A1L9PN82"/>
<evidence type="ECO:0000313" key="6">
    <source>
        <dbReference type="Proteomes" id="UP000184073"/>
    </source>
</evidence>
<dbReference type="CDD" id="cd05233">
    <property type="entry name" value="SDR_c"/>
    <property type="match status" value="1"/>
</dbReference>
<dbReference type="GeneID" id="63723778"/>
<organism evidence="5 6">
    <name type="scientific">Aspergillus versicolor CBS 583.65</name>
    <dbReference type="NCBI Taxonomy" id="1036611"/>
    <lineage>
        <taxon>Eukaryota</taxon>
        <taxon>Fungi</taxon>
        <taxon>Dikarya</taxon>
        <taxon>Ascomycota</taxon>
        <taxon>Pezizomycotina</taxon>
        <taxon>Eurotiomycetes</taxon>
        <taxon>Eurotiomycetidae</taxon>
        <taxon>Eurotiales</taxon>
        <taxon>Aspergillaceae</taxon>
        <taxon>Aspergillus</taxon>
        <taxon>Aspergillus subgen. Nidulantes</taxon>
    </lineage>
</organism>
<dbReference type="Proteomes" id="UP000184073">
    <property type="component" value="Unassembled WGS sequence"/>
</dbReference>